<keyword evidence="1" id="KW-0812">Transmembrane</keyword>
<feature type="domain" description="YgjP-like metallopeptidase" evidence="2">
    <location>
        <begin position="22"/>
        <end position="221"/>
    </location>
</feature>
<dbReference type="RefSeq" id="WP_191750122.1">
    <property type="nucleotide sequence ID" value="NZ_JACSQZ010000030.1"/>
</dbReference>
<name>A0ABR8Q4L2_9CLOT</name>
<sequence>MKRQISIENTDIYYDLILKNKKNISIKINSNGHLIIYAPIGISLAYIEKLLIRKKKWIIKNLNIVNNNPYNLKNSIIFLGNKYDIKLEITQKESICLDSEFIYIKSKSIDYKYIQNLLGSWYKEQAEKILFDRVNILSNYCRLYPSNIIIKDQKTRWGSCSSKKEIRLNWRLILMPNSIIDYIIIHELCHLKIMNHSSDFWELVKIYVPNYREYKKWLNENGSLIMSVK</sequence>
<keyword evidence="4" id="KW-1185">Reference proteome</keyword>
<dbReference type="Gene3D" id="3.30.2010.10">
    <property type="entry name" value="Metalloproteases ('zincins'), catalytic domain"/>
    <property type="match status" value="1"/>
</dbReference>
<keyword evidence="1" id="KW-0472">Membrane</keyword>
<dbReference type="PANTHER" id="PTHR30399:SF1">
    <property type="entry name" value="UTP PYROPHOSPHATASE"/>
    <property type="match status" value="1"/>
</dbReference>
<feature type="transmembrane region" description="Helical" evidence="1">
    <location>
        <begin position="34"/>
        <end position="52"/>
    </location>
</feature>
<dbReference type="CDD" id="cd07344">
    <property type="entry name" value="M48_yhfN_like"/>
    <property type="match status" value="1"/>
</dbReference>
<protein>
    <submittedName>
        <fullName evidence="3">M48 family metallopeptidase</fullName>
    </submittedName>
</protein>
<dbReference type="Proteomes" id="UP000640335">
    <property type="component" value="Unassembled WGS sequence"/>
</dbReference>
<dbReference type="InterPro" id="IPR053136">
    <property type="entry name" value="UTP_pyrophosphatase-like"/>
</dbReference>
<dbReference type="PANTHER" id="PTHR30399">
    <property type="entry name" value="UNCHARACTERIZED PROTEIN YGJP"/>
    <property type="match status" value="1"/>
</dbReference>
<organism evidence="3 4">
    <name type="scientific">Clostridium gallinarum</name>
    <dbReference type="NCBI Taxonomy" id="2762246"/>
    <lineage>
        <taxon>Bacteria</taxon>
        <taxon>Bacillati</taxon>
        <taxon>Bacillota</taxon>
        <taxon>Clostridia</taxon>
        <taxon>Eubacteriales</taxon>
        <taxon>Clostridiaceae</taxon>
        <taxon>Clostridium</taxon>
    </lineage>
</organism>
<keyword evidence="1" id="KW-1133">Transmembrane helix</keyword>
<dbReference type="Pfam" id="PF01863">
    <property type="entry name" value="YgjP-like"/>
    <property type="match status" value="1"/>
</dbReference>
<gene>
    <name evidence="3" type="ORF">H9660_09395</name>
</gene>
<evidence type="ECO:0000259" key="2">
    <source>
        <dbReference type="Pfam" id="PF01863"/>
    </source>
</evidence>
<evidence type="ECO:0000313" key="3">
    <source>
        <dbReference type="EMBL" id="MBD7915361.1"/>
    </source>
</evidence>
<accession>A0ABR8Q4L2</accession>
<comment type="caution">
    <text evidence="3">The sequence shown here is derived from an EMBL/GenBank/DDBJ whole genome shotgun (WGS) entry which is preliminary data.</text>
</comment>
<reference evidence="3 4" key="1">
    <citation type="submission" date="2020-08" db="EMBL/GenBank/DDBJ databases">
        <title>A Genomic Blueprint of the Chicken Gut Microbiome.</title>
        <authorList>
            <person name="Gilroy R."/>
            <person name="Ravi A."/>
            <person name="Getino M."/>
            <person name="Pursley I."/>
            <person name="Horton D.L."/>
            <person name="Alikhan N.-F."/>
            <person name="Baker D."/>
            <person name="Gharbi K."/>
            <person name="Hall N."/>
            <person name="Watson M."/>
            <person name="Adriaenssens E.M."/>
            <person name="Foster-Nyarko E."/>
            <person name="Jarju S."/>
            <person name="Secka A."/>
            <person name="Antonio M."/>
            <person name="Oren A."/>
            <person name="Chaudhuri R."/>
            <person name="La Ragione R.M."/>
            <person name="Hildebrand F."/>
            <person name="Pallen M.J."/>
        </authorList>
    </citation>
    <scope>NUCLEOTIDE SEQUENCE [LARGE SCALE GENOMIC DNA]</scope>
    <source>
        <strain evidence="3 4">Sa3CUN1</strain>
    </source>
</reference>
<evidence type="ECO:0000256" key="1">
    <source>
        <dbReference type="SAM" id="Phobius"/>
    </source>
</evidence>
<proteinExistence type="predicted"/>
<evidence type="ECO:0000313" key="4">
    <source>
        <dbReference type="Proteomes" id="UP000640335"/>
    </source>
</evidence>
<dbReference type="EMBL" id="JACSQZ010000030">
    <property type="protein sequence ID" value="MBD7915361.1"/>
    <property type="molecule type" value="Genomic_DNA"/>
</dbReference>
<dbReference type="InterPro" id="IPR002725">
    <property type="entry name" value="YgjP-like_metallopeptidase"/>
</dbReference>